<evidence type="ECO:0000313" key="2">
    <source>
        <dbReference type="Proteomes" id="UP000070442"/>
    </source>
</evidence>
<protein>
    <submittedName>
        <fullName evidence="1">Uncharacterized protein</fullName>
    </submittedName>
</protein>
<dbReference type="AlphaFoldDB" id="A0A134AEX8"/>
<gene>
    <name evidence="1" type="ORF">HMPREF1863_01103</name>
</gene>
<keyword evidence="2" id="KW-1185">Reference proteome</keyword>
<dbReference type="EMBL" id="LSDG01000032">
    <property type="protein sequence ID" value="KXB66286.1"/>
    <property type="molecule type" value="Genomic_DNA"/>
</dbReference>
<feature type="non-terminal residue" evidence="1">
    <location>
        <position position="41"/>
    </location>
</feature>
<proteinExistence type="predicted"/>
<evidence type="ECO:0000313" key="1">
    <source>
        <dbReference type="EMBL" id="KXB66286.1"/>
    </source>
</evidence>
<sequence length="41" mass="4507">MLPAFPILCTENLPAHAGVILLKESKNYDEIQPTRTRGGDP</sequence>
<comment type="caution">
    <text evidence="1">The sequence shown here is derived from an EMBL/GenBank/DDBJ whole genome shotgun (WGS) entry which is preliminary data.</text>
</comment>
<dbReference type="PATRIC" id="fig|755172.3.peg.1063"/>
<name>A0A134AEX8_9FIRM</name>
<accession>A0A134AEX8</accession>
<dbReference type="Proteomes" id="UP000070442">
    <property type="component" value="Unassembled WGS sequence"/>
</dbReference>
<reference evidence="2" key="1">
    <citation type="submission" date="2016-01" db="EMBL/GenBank/DDBJ databases">
        <authorList>
            <person name="Mitreva M."/>
            <person name="Pepin K.H."/>
            <person name="Mihindukulasuriya K.A."/>
            <person name="Fulton R."/>
            <person name="Fronick C."/>
            <person name="O'Laughlin M."/>
            <person name="Miner T."/>
            <person name="Herter B."/>
            <person name="Rosa B.A."/>
            <person name="Cordes M."/>
            <person name="Tomlinson C."/>
            <person name="Wollam A."/>
            <person name="Palsikar V.B."/>
            <person name="Mardis E.R."/>
            <person name="Wilson R.K."/>
        </authorList>
    </citation>
    <scope>NUCLEOTIDE SEQUENCE [LARGE SCALE GENOMIC DNA]</scope>
    <source>
        <strain evidence="2">DNF00729</strain>
    </source>
</reference>
<organism evidence="1 2">
    <name type="scientific">Aedoeadaptatus coxii</name>
    <dbReference type="NCBI Taxonomy" id="755172"/>
    <lineage>
        <taxon>Bacteria</taxon>
        <taxon>Bacillati</taxon>
        <taxon>Bacillota</taxon>
        <taxon>Tissierellia</taxon>
        <taxon>Tissierellales</taxon>
        <taxon>Peptoniphilaceae</taxon>
        <taxon>Aedoeadaptatus</taxon>
    </lineage>
</organism>